<evidence type="ECO:0000256" key="2">
    <source>
        <dbReference type="ARBA" id="ARBA00006557"/>
    </source>
</evidence>
<feature type="binding site" evidence="7">
    <location>
        <position position="32"/>
    </location>
    <ligand>
        <name>ATP</name>
        <dbReference type="ChEBI" id="CHEBI:30616"/>
    </ligand>
</feature>
<dbReference type="GO" id="GO:0005794">
    <property type="term" value="C:Golgi apparatus"/>
    <property type="evidence" value="ECO:0007669"/>
    <property type="project" value="UniProtKB-SubCell"/>
</dbReference>
<keyword evidence="5" id="KW-0325">Glycoprotein</keyword>
<feature type="binding site" evidence="7">
    <location>
        <begin position="148"/>
        <end position="151"/>
    </location>
    <ligand>
        <name>ATP</name>
        <dbReference type="ChEBI" id="CHEBI:30616"/>
    </ligand>
</feature>
<comment type="subcellular location">
    <subcellularLocation>
        <location evidence="1">Golgi apparatus</location>
    </subcellularLocation>
</comment>
<keyword evidence="7" id="KW-0067">ATP-binding</keyword>
<keyword evidence="8" id="KW-0479">Metal-binding</keyword>
<keyword evidence="8" id="KW-0464">Manganese</keyword>
<name>A0A5E4MR40_9HEMI</name>
<keyword evidence="11" id="KW-1185">Reference proteome</keyword>
<dbReference type="Proteomes" id="UP000325440">
    <property type="component" value="Unassembled WGS sequence"/>
</dbReference>
<accession>A0A5E4MR40</accession>
<evidence type="ECO:0000256" key="1">
    <source>
        <dbReference type="ARBA" id="ARBA00004555"/>
    </source>
</evidence>
<evidence type="ECO:0000259" key="9">
    <source>
        <dbReference type="Pfam" id="PF06702"/>
    </source>
</evidence>
<dbReference type="InterPro" id="IPR024869">
    <property type="entry name" value="FAM20"/>
</dbReference>
<feature type="domain" description="FAM20 C-terminal" evidence="9">
    <location>
        <begin position="114"/>
        <end position="316"/>
    </location>
</feature>
<comment type="similarity">
    <text evidence="2">Belongs to the FAM20 family.</text>
</comment>
<dbReference type="InterPro" id="IPR009581">
    <property type="entry name" value="FAM20_C"/>
</dbReference>
<proteinExistence type="inferred from homology"/>
<evidence type="ECO:0000256" key="6">
    <source>
        <dbReference type="PIRSR" id="PIRSR624869-1"/>
    </source>
</evidence>
<evidence type="ECO:0000256" key="3">
    <source>
        <dbReference type="ARBA" id="ARBA00023034"/>
    </source>
</evidence>
<sequence length="320" mass="37573">MPLYGSPYLGSTINLLKTSKIIKTCYSIKGTQLKLLLTFENKQEVLFKPKWYLESEVIHGNVYAGKDRYNGEILAFYISLILGFPRVPIVVKRILDSTELQETATIGLKKTMYINSTTKETCIYGKCYYCKREDPICTKSLRLEGAAIFYLPSFINLKQYLHPWRRSYKENQRTRWETDNNFCDYIKTNYDLERILDFIDIAMFDFIIGNGDRHLYEVMERFNNSILLIDNGKSFGNPYEDNIDILAPLYQCCLIRQKTWDRLKTLKGGKFTEILQNMLDVHETISLITLPHYYALERRMKIIYASVVMCQKKSNESIFK</sequence>
<protein>
    <recommendedName>
        <fullName evidence="9">FAM20 C-terminal domain-containing protein</fullName>
    </recommendedName>
</protein>
<evidence type="ECO:0000256" key="4">
    <source>
        <dbReference type="ARBA" id="ARBA00023157"/>
    </source>
</evidence>
<feature type="binding site" evidence="7">
    <location>
        <position position="230"/>
    </location>
    <ligand>
        <name>ATP</name>
        <dbReference type="ChEBI" id="CHEBI:30616"/>
    </ligand>
</feature>
<dbReference type="EMBL" id="CABPRJ010000979">
    <property type="protein sequence ID" value="VVC33925.1"/>
    <property type="molecule type" value="Genomic_DNA"/>
</dbReference>
<keyword evidence="7" id="KW-0547">Nucleotide-binding</keyword>
<comment type="cofactor">
    <cofactor evidence="8">
        <name>Mn(2+)</name>
        <dbReference type="ChEBI" id="CHEBI:29035"/>
    </cofactor>
</comment>
<reference evidence="10 11" key="1">
    <citation type="submission" date="2019-08" db="EMBL/GenBank/DDBJ databases">
        <authorList>
            <person name="Alioto T."/>
            <person name="Alioto T."/>
            <person name="Gomez Garrido J."/>
        </authorList>
    </citation>
    <scope>NUCLEOTIDE SEQUENCE [LARGE SCALE GENOMIC DNA]</scope>
</reference>
<dbReference type="GO" id="GO:0016773">
    <property type="term" value="F:phosphotransferase activity, alcohol group as acceptor"/>
    <property type="evidence" value="ECO:0007669"/>
    <property type="project" value="TreeGrafter"/>
</dbReference>
<dbReference type="OrthoDB" id="8583677at2759"/>
<evidence type="ECO:0000256" key="7">
    <source>
        <dbReference type="PIRSR" id="PIRSR624869-2"/>
    </source>
</evidence>
<dbReference type="Pfam" id="PF06702">
    <property type="entry name" value="Fam20C"/>
    <property type="match status" value="1"/>
</dbReference>
<dbReference type="AlphaFoldDB" id="A0A5E4MR40"/>
<gene>
    <name evidence="10" type="ORF">CINCED_3A016911</name>
</gene>
<organism evidence="10 11">
    <name type="scientific">Cinara cedri</name>
    <dbReference type="NCBI Taxonomy" id="506608"/>
    <lineage>
        <taxon>Eukaryota</taxon>
        <taxon>Metazoa</taxon>
        <taxon>Ecdysozoa</taxon>
        <taxon>Arthropoda</taxon>
        <taxon>Hexapoda</taxon>
        <taxon>Insecta</taxon>
        <taxon>Pterygota</taxon>
        <taxon>Neoptera</taxon>
        <taxon>Paraneoptera</taxon>
        <taxon>Hemiptera</taxon>
        <taxon>Sternorrhyncha</taxon>
        <taxon>Aphidomorpha</taxon>
        <taxon>Aphidoidea</taxon>
        <taxon>Aphididae</taxon>
        <taxon>Lachninae</taxon>
        <taxon>Cinara</taxon>
    </lineage>
</organism>
<feature type="binding site" evidence="8">
    <location>
        <position position="67"/>
    </location>
    <ligand>
        <name>Mn(2+)</name>
        <dbReference type="ChEBI" id="CHEBI:29035"/>
    </ligand>
</feature>
<feature type="binding site" evidence="7">
    <location>
        <position position="48"/>
    </location>
    <ligand>
        <name>ATP</name>
        <dbReference type="ChEBI" id="CHEBI:30616"/>
    </ligand>
</feature>
<evidence type="ECO:0000256" key="8">
    <source>
        <dbReference type="PIRSR" id="PIRSR624869-3"/>
    </source>
</evidence>
<keyword evidence="3" id="KW-0333">Golgi apparatus</keyword>
<dbReference type="PANTHER" id="PTHR12450">
    <property type="entry name" value="DENTIN MATRIX PROTEIN 4 PROTEIN FAM20"/>
    <property type="match status" value="1"/>
</dbReference>
<keyword evidence="4" id="KW-1015">Disulfide bond</keyword>
<evidence type="ECO:0000313" key="11">
    <source>
        <dbReference type="Proteomes" id="UP000325440"/>
    </source>
</evidence>
<dbReference type="GO" id="GO:0046872">
    <property type="term" value="F:metal ion binding"/>
    <property type="evidence" value="ECO:0007669"/>
    <property type="project" value="UniProtKB-KW"/>
</dbReference>
<dbReference type="PANTHER" id="PTHR12450:SF14">
    <property type="entry name" value="GLYCOSAMINOGLYCAN XYLOSYLKINASE"/>
    <property type="match status" value="1"/>
</dbReference>
<evidence type="ECO:0000313" key="10">
    <source>
        <dbReference type="EMBL" id="VVC33925.1"/>
    </source>
</evidence>
<feature type="binding site" evidence="7">
    <location>
        <position position="217"/>
    </location>
    <ligand>
        <name>ATP</name>
        <dbReference type="ChEBI" id="CHEBI:30616"/>
    </ligand>
</feature>
<feature type="binding site" evidence="8">
    <location>
        <position position="230"/>
    </location>
    <ligand>
        <name>Mn(2+)</name>
        <dbReference type="ChEBI" id="CHEBI:29035"/>
    </ligand>
</feature>
<evidence type="ECO:0000256" key="5">
    <source>
        <dbReference type="ARBA" id="ARBA00023180"/>
    </source>
</evidence>
<feature type="active site" evidence="6">
    <location>
        <position position="212"/>
    </location>
</feature>
<dbReference type="GO" id="GO:0005524">
    <property type="term" value="F:ATP binding"/>
    <property type="evidence" value="ECO:0007669"/>
    <property type="project" value="UniProtKB-KW"/>
</dbReference>